<reference evidence="5 6" key="1">
    <citation type="submission" date="2022-08" db="EMBL/GenBank/DDBJ databases">
        <title>Aerococcaceae sp. nov isolated from spoiled eye mask.</title>
        <authorList>
            <person name="Zhou G."/>
            <person name="Xie X.-B."/>
            <person name="Shi Q.-S."/>
            <person name="Wang Y.-S."/>
            <person name="Wen X."/>
            <person name="Peng H."/>
            <person name="Yang X.-J."/>
            <person name="Tao H.-B."/>
            <person name="Huang X.-M."/>
        </authorList>
    </citation>
    <scope>NUCLEOTIDE SEQUENCE [LARGE SCALE GENOMIC DNA]</scope>
    <source>
        <strain evidence="6">DM20194951</strain>
    </source>
</reference>
<dbReference type="Pfam" id="PF03861">
    <property type="entry name" value="ANTAR"/>
    <property type="match status" value="1"/>
</dbReference>
<dbReference type="Pfam" id="PF00072">
    <property type="entry name" value="Response_reg"/>
    <property type="match status" value="1"/>
</dbReference>
<dbReference type="EMBL" id="CP102453">
    <property type="protein sequence ID" value="UUX33323.1"/>
    <property type="molecule type" value="Genomic_DNA"/>
</dbReference>
<evidence type="ECO:0000256" key="1">
    <source>
        <dbReference type="ARBA" id="ARBA00023012"/>
    </source>
</evidence>
<dbReference type="PANTHER" id="PTHR43228:SF1">
    <property type="entry name" value="TWO-COMPONENT RESPONSE REGULATOR ARR22"/>
    <property type="match status" value="1"/>
</dbReference>
<dbReference type="SMART" id="SM00448">
    <property type="entry name" value="REC"/>
    <property type="match status" value="1"/>
</dbReference>
<dbReference type="InterPro" id="IPR052048">
    <property type="entry name" value="ST_Response_Regulator"/>
</dbReference>
<feature type="domain" description="Response regulatory" evidence="3">
    <location>
        <begin position="3"/>
        <end position="118"/>
    </location>
</feature>
<name>A0ABY5P3L6_9LACT</name>
<sequence length="190" mass="21463">MKKILVVDDEPIIRLDIRDMLEQSGYNVVAEAGDGFEAIQLAQKHHPDIVIMDIKMPLLDGLTASKRIMAEDLTSGIILLTAYSDTKFIEKAKEFGASGYLIKPLNEGALIPMVELSLAKGEEFKQMSQEIKKLNKKLSERKTIEKAKGKLMDLENLTEEEAYQKIRTISMEKRVPMIDIAETLVLIDER</sequence>
<dbReference type="Gene3D" id="1.10.10.10">
    <property type="entry name" value="Winged helix-like DNA-binding domain superfamily/Winged helix DNA-binding domain"/>
    <property type="match status" value="1"/>
</dbReference>
<dbReference type="InterPro" id="IPR001789">
    <property type="entry name" value="Sig_transdc_resp-reg_receiver"/>
</dbReference>
<feature type="modified residue" description="4-aspartylphosphate" evidence="2">
    <location>
        <position position="53"/>
    </location>
</feature>
<organism evidence="5 6">
    <name type="scientific">Fundicoccus culcitae</name>
    <dbReference type="NCBI Taxonomy" id="2969821"/>
    <lineage>
        <taxon>Bacteria</taxon>
        <taxon>Bacillati</taxon>
        <taxon>Bacillota</taxon>
        <taxon>Bacilli</taxon>
        <taxon>Lactobacillales</taxon>
        <taxon>Aerococcaceae</taxon>
        <taxon>Fundicoccus</taxon>
    </lineage>
</organism>
<dbReference type="PANTHER" id="PTHR43228">
    <property type="entry name" value="TWO-COMPONENT RESPONSE REGULATOR"/>
    <property type="match status" value="1"/>
</dbReference>
<dbReference type="InterPro" id="IPR036388">
    <property type="entry name" value="WH-like_DNA-bd_sf"/>
</dbReference>
<dbReference type="InterPro" id="IPR008327">
    <property type="entry name" value="Sig_transdc_resp-reg_antiterm"/>
</dbReference>
<dbReference type="PROSITE" id="PS50110">
    <property type="entry name" value="RESPONSE_REGULATORY"/>
    <property type="match status" value="1"/>
</dbReference>
<feature type="domain" description="ANTAR" evidence="4">
    <location>
        <begin position="124"/>
        <end position="185"/>
    </location>
</feature>
<evidence type="ECO:0000259" key="4">
    <source>
        <dbReference type="PROSITE" id="PS50921"/>
    </source>
</evidence>
<protein>
    <submittedName>
        <fullName evidence="5">Response regulator</fullName>
    </submittedName>
</protein>
<evidence type="ECO:0000259" key="3">
    <source>
        <dbReference type="PROSITE" id="PS50110"/>
    </source>
</evidence>
<keyword evidence="6" id="KW-1185">Reference proteome</keyword>
<dbReference type="SUPFAM" id="SSF52172">
    <property type="entry name" value="CheY-like"/>
    <property type="match status" value="1"/>
</dbReference>
<evidence type="ECO:0000256" key="2">
    <source>
        <dbReference type="PROSITE-ProRule" id="PRU00169"/>
    </source>
</evidence>
<dbReference type="Gene3D" id="3.40.50.2300">
    <property type="match status" value="1"/>
</dbReference>
<dbReference type="PIRSF" id="PIRSF036382">
    <property type="entry name" value="RR_antiterm"/>
    <property type="match status" value="1"/>
</dbReference>
<evidence type="ECO:0000313" key="5">
    <source>
        <dbReference type="EMBL" id="UUX33323.1"/>
    </source>
</evidence>
<evidence type="ECO:0000313" key="6">
    <source>
        <dbReference type="Proteomes" id="UP001315967"/>
    </source>
</evidence>
<keyword evidence="2" id="KW-0597">Phosphoprotein</keyword>
<keyword evidence="1" id="KW-0902">Two-component regulatory system</keyword>
<dbReference type="SMART" id="SM01012">
    <property type="entry name" value="ANTAR"/>
    <property type="match status" value="1"/>
</dbReference>
<accession>A0ABY5P3L6</accession>
<dbReference type="InterPro" id="IPR005561">
    <property type="entry name" value="ANTAR"/>
</dbReference>
<dbReference type="Proteomes" id="UP001315967">
    <property type="component" value="Chromosome"/>
</dbReference>
<gene>
    <name evidence="5" type="ORF">NRE15_10485</name>
</gene>
<proteinExistence type="predicted"/>
<dbReference type="PROSITE" id="PS50921">
    <property type="entry name" value="ANTAR"/>
    <property type="match status" value="1"/>
</dbReference>
<dbReference type="InterPro" id="IPR011006">
    <property type="entry name" value="CheY-like_superfamily"/>
</dbReference>